<comment type="similarity">
    <text evidence="3">Belongs to the ATG2 family.</text>
</comment>
<dbReference type="GO" id="GO:0006869">
    <property type="term" value="P:lipid transport"/>
    <property type="evidence" value="ECO:0007669"/>
    <property type="project" value="UniProtKB-KW"/>
</dbReference>
<evidence type="ECO:0000256" key="4">
    <source>
        <dbReference type="ARBA" id="ARBA00018070"/>
    </source>
</evidence>
<proteinExistence type="inferred from homology"/>
<dbReference type="PANTHER" id="PTHR13190:SF1">
    <property type="entry name" value="AUTOPHAGY-RELATED 2, ISOFORM A"/>
    <property type="match status" value="1"/>
</dbReference>
<dbReference type="GO" id="GO:0061908">
    <property type="term" value="C:phagophore"/>
    <property type="evidence" value="ECO:0007669"/>
    <property type="project" value="TreeGrafter"/>
</dbReference>
<evidence type="ECO:0000313" key="15">
    <source>
        <dbReference type="Proteomes" id="UP000738402"/>
    </source>
</evidence>
<reference evidence="14" key="1">
    <citation type="journal article" date="2021" name="G3 (Bethesda)">
        <title>Genomic diversity, chromosomal rearrangements, and interspecies hybridization in the ogataea polymorpha species complex.</title>
        <authorList>
            <person name="Hanson S.J."/>
            <person name="Cinneide E.O."/>
            <person name="Salzberg L.I."/>
            <person name="Wolfe K.H."/>
            <person name="McGowan J."/>
            <person name="Fitzpatrick D.A."/>
            <person name="Matlin K."/>
        </authorList>
    </citation>
    <scope>NUCLEOTIDE SEQUENCE</scope>
    <source>
        <strain evidence="14">83-405-1</strain>
    </source>
</reference>
<dbReference type="Proteomes" id="UP000738402">
    <property type="component" value="Unassembled WGS sequence"/>
</dbReference>
<evidence type="ECO:0000256" key="9">
    <source>
        <dbReference type="ARBA" id="ARBA00023136"/>
    </source>
</evidence>
<keyword evidence="8" id="KW-0445">Lipid transport</keyword>
<keyword evidence="6" id="KW-0256">Endoplasmic reticulum</keyword>
<dbReference type="GO" id="GO:0043495">
    <property type="term" value="F:protein-membrane adaptor activity"/>
    <property type="evidence" value="ECO:0007669"/>
    <property type="project" value="TreeGrafter"/>
</dbReference>
<dbReference type="GO" id="GO:0000422">
    <property type="term" value="P:autophagy of mitochondrion"/>
    <property type="evidence" value="ECO:0007669"/>
    <property type="project" value="TreeGrafter"/>
</dbReference>
<evidence type="ECO:0000256" key="10">
    <source>
        <dbReference type="ARBA" id="ARBA00024479"/>
    </source>
</evidence>
<feature type="compositionally biased region" description="Polar residues" evidence="13">
    <location>
        <begin position="1181"/>
        <end position="1199"/>
    </location>
</feature>
<dbReference type="GO" id="GO:0000045">
    <property type="term" value="P:autophagosome assembly"/>
    <property type="evidence" value="ECO:0007669"/>
    <property type="project" value="TreeGrafter"/>
</dbReference>
<evidence type="ECO:0000256" key="13">
    <source>
        <dbReference type="SAM" id="MobiDB-lite"/>
    </source>
</evidence>
<dbReference type="Pfam" id="PF13329">
    <property type="entry name" value="ATG2_CAD"/>
    <property type="match status" value="1"/>
</dbReference>
<evidence type="ECO:0000256" key="8">
    <source>
        <dbReference type="ARBA" id="ARBA00023055"/>
    </source>
</evidence>
<feature type="compositionally biased region" description="Low complexity" evidence="13">
    <location>
        <begin position="1202"/>
        <end position="1217"/>
    </location>
</feature>
<evidence type="ECO:0000256" key="2">
    <source>
        <dbReference type="ARBA" id="ARBA00004623"/>
    </source>
</evidence>
<dbReference type="GO" id="GO:0034045">
    <property type="term" value="C:phagophore assembly site membrane"/>
    <property type="evidence" value="ECO:0007669"/>
    <property type="project" value="UniProtKB-SubCell"/>
</dbReference>
<dbReference type="InterPro" id="IPR026849">
    <property type="entry name" value="ATG2"/>
</dbReference>
<dbReference type="PANTHER" id="PTHR13190">
    <property type="entry name" value="AUTOPHAGY-RELATED 2, ISOFORM A"/>
    <property type="match status" value="1"/>
</dbReference>
<evidence type="ECO:0000256" key="1">
    <source>
        <dbReference type="ARBA" id="ARBA00004406"/>
    </source>
</evidence>
<comment type="catalytic activity">
    <reaction evidence="12">
        <text>a 1,2-diacyl-sn-glycero-3-phosphocholine(in) = a 1,2-diacyl-sn-glycero-3-phosphocholine(out)</text>
        <dbReference type="Rhea" id="RHEA:38571"/>
        <dbReference type="ChEBI" id="CHEBI:57643"/>
    </reaction>
</comment>
<evidence type="ECO:0000256" key="3">
    <source>
        <dbReference type="ARBA" id="ARBA00009714"/>
    </source>
</evidence>
<comment type="caution">
    <text evidence="14">The sequence shown here is derived from an EMBL/GenBank/DDBJ whole genome shotgun (WGS) entry which is preliminary data.</text>
</comment>
<feature type="compositionally biased region" description="Basic and acidic residues" evidence="13">
    <location>
        <begin position="226"/>
        <end position="236"/>
    </location>
</feature>
<evidence type="ECO:0000256" key="6">
    <source>
        <dbReference type="ARBA" id="ARBA00022824"/>
    </source>
</evidence>
<dbReference type="GO" id="GO:0032266">
    <property type="term" value="F:phosphatidylinositol-3-phosphate binding"/>
    <property type="evidence" value="ECO:0007669"/>
    <property type="project" value="TreeGrafter"/>
</dbReference>
<dbReference type="EMBL" id="JAHLUH010000009">
    <property type="protein sequence ID" value="KAG7726389.1"/>
    <property type="molecule type" value="Genomic_DNA"/>
</dbReference>
<evidence type="ECO:0000256" key="12">
    <source>
        <dbReference type="ARBA" id="ARBA00024631"/>
    </source>
</evidence>
<dbReference type="GO" id="GO:0034727">
    <property type="term" value="P:piecemeal microautophagy of the nucleus"/>
    <property type="evidence" value="ECO:0007669"/>
    <property type="project" value="TreeGrafter"/>
</dbReference>
<comment type="subcellular location">
    <subcellularLocation>
        <location evidence="1">Endoplasmic reticulum membrane</location>
        <topology evidence="1">Peripheral membrane protein</topology>
    </subcellularLocation>
    <subcellularLocation>
        <location evidence="2">Preautophagosomal structure membrane</location>
        <topology evidence="2">Peripheral membrane protein</topology>
    </subcellularLocation>
</comment>
<protein>
    <recommendedName>
        <fullName evidence="4">Autophagy-related protein 2</fullName>
    </recommendedName>
</protein>
<keyword evidence="5" id="KW-0813">Transport</keyword>
<name>A0AAN6HZQ8_9ASCO</name>
<comment type="catalytic activity">
    <reaction evidence="11">
        <text>a 1,2-diacyl-sn-glycero-3-phosphoethanolamine(in) = a 1,2-diacyl-sn-glycero-3-phosphoethanolamine(out)</text>
        <dbReference type="Rhea" id="RHEA:38895"/>
        <dbReference type="ChEBI" id="CHEBI:64612"/>
    </reaction>
</comment>
<evidence type="ECO:0000313" key="14">
    <source>
        <dbReference type="EMBL" id="KAG7726389.1"/>
    </source>
</evidence>
<dbReference type="GO" id="GO:0061723">
    <property type="term" value="P:glycophagy"/>
    <property type="evidence" value="ECO:0007669"/>
    <property type="project" value="TreeGrafter"/>
</dbReference>
<evidence type="ECO:0000256" key="5">
    <source>
        <dbReference type="ARBA" id="ARBA00022448"/>
    </source>
</evidence>
<sequence length="1767" mass="195621">MAPQWMPQNIQKRLLKYILQQLSLFSEIDLPNLDVSLGTSSKINLRNLELDIDKFSIPGMYMRSGSIETLALSLTISDGVNVDCVGVNITLTPSLTPGKPNSTDQFSLAKSTADLANSVMFEDNVVEDEDIKETASLDSNSIPTETKDYKMSNMMAKAADMALSRLQLSIRDIKITMVLEASVMEVCIDTVTLVSKEGTRYITVEGMKLNAIKPEVYPGEGVDNDNESKEKDKSESDESDSEDYDDELLQTSFMAENKEDIQKSLMESMMFASQTSESVYMSATSNVFSSIPNGASTYEPPQPSAVCVAHISECSFQFDGLQNIENVQVDVGHVKVAASPIPECLSSVLQSIRNLVRLSAISTTDRSEDTDKESEPTSMTPLNTLKIDEISVSFESALLSNGQFALDNSICLSFSDIRFEQKNASFSFGSIAKIRLSRNDSGADLFSFDNSRASNVADLGLEMLNNDASRITLICPKAANLVVDERLLTLAARYYSLMEPVVEALVSATSMKAPNAYSNMYTSRFSLPDTTNNGRSSEFHAQISSIHIKLQLNDFDITTTILPITYDSQEGRFDTSNILFEYSDATVEEQYASNQFLMISNIETSTTGVKKIRSFDSSSLQEIWLKSKSKTIIENVTLKLDFDVMMKLINGFGRLVDLVYKSMVISPPVTRQKKVRMGSSLFLNATKMLKYCVEIKQCSGTFSNICPNFGDLKIFLKDIFVNFLQDATLHAYVMNGLIQRVCESIHESLLEAADPKNKGYPMIFAKFKDNLGVHFKNCSFNYYGEWITLLESREKSRDETDRGSSASSSTGKKRQVNFTFADVSIGLVPVSLKSKIELVIKKGIADLLIDIDGRSKLQSSFSSLTLLLIDDVANILSDKESKSLRHWIKANSNHAVWTLNAILKSKGFVPVGYISSLFLNSTFESESHLEESMPQAFSSRKIFPLVDIKIHTDALTMDVCADSSQCLIQTLKDLTQPVQFSFTEKYKPMTDEMEVFKDIDETMFSAPVSGHVGNLEESEIADNEKLEIVEDFYNKNLNADSGEQSATRSGSLANSSTKSGAMSKIIFDDNHFEHSGEEFTTKVIPMAIGISISNVTIKLYDGYDWKETQTTIKNAIRRVEDKAAKLGDNINEVTEGSINQNVPSASDDSNELDAEAVNEVLYESIHVGLFAGQDPQSFYDNINKSISNGTDPENVSERNMLSPGSSSPASISTTNSTRSAAPSHNIELGKGSNRRVRLKRSIYHKVLVELENLDLSILTMANNEPHPTKNSIDFSDDENKDDSELVSRIDLSVGSFRVADNVPTSSWNMFVGYLREAGDKELGSSMIHAVIDTVRPVSSLAASELVISVSVLPLRLYVDQDTLDFLTRFGEFKDDRFTPPTLDEEEVFIEKFQVNSVRIKLDYKPKKVDYAGIRSGHTTEFMNFFILDESEMILKKLVLYGVPGFTRLHKMLNDLWMPDIKRNQLSGVLSGLAPVKSIVKIGSGFRELVAVPLKEYERDGRVVRGLQKGALSFAKITGGELLKFGVKLAAGTQNILESTEGALGGDGSAVRLPGYKKNQKSRRRTSPNEVIYATPGDKSLLRRNTMGGSAFHRNSFDSYGEEEELLEEGSTLDEAGTQDAKQYQKSRFLVPAVFKSTAELPDVLESDSDLDDYYDESDNEGQKIVSLYSNQPENLNKGLQTAYTSLGRNLSTAREAIVTASTRAARSGSAQIAARELAKATPIMVIRPIIGTTEAISRTLQGGINILDPEEKRRSEEKYKNTKNEAS</sequence>
<accession>A0AAN6HZQ8</accession>
<comment type="catalytic activity">
    <reaction evidence="10">
        <text>a 1,2-diacyl-sn-glycero-3-phospho-L-serine(in) = a 1,2-diacyl-sn-glycero-3-phospho-L-serine(out)</text>
        <dbReference type="Rhea" id="RHEA:38663"/>
        <dbReference type="ChEBI" id="CHEBI:57262"/>
    </reaction>
</comment>
<feature type="region of interest" description="Disordered" evidence="13">
    <location>
        <begin position="215"/>
        <end position="245"/>
    </location>
</feature>
<feature type="region of interest" description="Disordered" evidence="13">
    <location>
        <begin position="1748"/>
        <end position="1767"/>
    </location>
</feature>
<feature type="region of interest" description="Disordered" evidence="13">
    <location>
        <begin position="1181"/>
        <end position="1228"/>
    </location>
</feature>
<gene>
    <name evidence="14" type="ORF">KL933_003320</name>
</gene>
<feature type="compositionally biased region" description="Basic and acidic residues" evidence="13">
    <location>
        <begin position="1749"/>
        <end position="1767"/>
    </location>
</feature>
<dbReference type="GO" id="GO:0061709">
    <property type="term" value="P:reticulophagy"/>
    <property type="evidence" value="ECO:0007669"/>
    <property type="project" value="TreeGrafter"/>
</dbReference>
<dbReference type="GO" id="GO:0005789">
    <property type="term" value="C:endoplasmic reticulum membrane"/>
    <property type="evidence" value="ECO:0007669"/>
    <property type="project" value="UniProtKB-SubCell"/>
</dbReference>
<evidence type="ECO:0000256" key="7">
    <source>
        <dbReference type="ARBA" id="ARBA00023006"/>
    </source>
</evidence>
<keyword evidence="9" id="KW-0472">Membrane</keyword>
<evidence type="ECO:0000256" key="11">
    <source>
        <dbReference type="ARBA" id="ARBA00024615"/>
    </source>
</evidence>
<keyword evidence="7" id="KW-0072">Autophagy</keyword>
<organism evidence="14 15">
    <name type="scientific">Ogataea haglerorum</name>
    <dbReference type="NCBI Taxonomy" id="1937702"/>
    <lineage>
        <taxon>Eukaryota</taxon>
        <taxon>Fungi</taxon>
        <taxon>Dikarya</taxon>
        <taxon>Ascomycota</taxon>
        <taxon>Saccharomycotina</taxon>
        <taxon>Pichiomycetes</taxon>
        <taxon>Pichiales</taxon>
        <taxon>Pichiaceae</taxon>
        <taxon>Ogataea</taxon>
    </lineage>
</organism>